<evidence type="ECO:0000256" key="1">
    <source>
        <dbReference type="ARBA" id="ARBA00022801"/>
    </source>
</evidence>
<evidence type="ECO:0000313" key="3">
    <source>
        <dbReference type="EMBL" id="MBB4913419.1"/>
    </source>
</evidence>
<proteinExistence type="predicted"/>
<dbReference type="PANTHER" id="PTHR43540:SF1">
    <property type="entry name" value="ISOCHORISMATASE HYDROLASE"/>
    <property type="match status" value="1"/>
</dbReference>
<dbReference type="CDD" id="cd00431">
    <property type="entry name" value="cysteine_hydrolases"/>
    <property type="match status" value="1"/>
</dbReference>
<keyword evidence="1" id="KW-0378">Hydrolase</keyword>
<feature type="domain" description="Isochorismatase-like" evidence="2">
    <location>
        <begin position="13"/>
        <end position="190"/>
    </location>
</feature>
<gene>
    <name evidence="3" type="ORF">FHS44_000491</name>
</gene>
<accession>A0A7W7QH45</accession>
<organism evidence="3 4">
    <name type="scientific">Streptosporangium saharense</name>
    <dbReference type="NCBI Taxonomy" id="1706840"/>
    <lineage>
        <taxon>Bacteria</taxon>
        <taxon>Bacillati</taxon>
        <taxon>Actinomycetota</taxon>
        <taxon>Actinomycetes</taxon>
        <taxon>Streptosporangiales</taxon>
        <taxon>Streptosporangiaceae</taxon>
        <taxon>Streptosporangium</taxon>
    </lineage>
</organism>
<dbReference type="InterPro" id="IPR000868">
    <property type="entry name" value="Isochorismatase-like_dom"/>
</dbReference>
<dbReference type="PANTHER" id="PTHR43540">
    <property type="entry name" value="PEROXYUREIDOACRYLATE/UREIDOACRYLATE AMIDOHYDROLASE-RELATED"/>
    <property type="match status" value="1"/>
</dbReference>
<dbReference type="AlphaFoldDB" id="A0A7W7QH45"/>
<dbReference type="EMBL" id="JACHJP010000001">
    <property type="protein sequence ID" value="MBB4913419.1"/>
    <property type="molecule type" value="Genomic_DNA"/>
</dbReference>
<comment type="caution">
    <text evidence="3">The sequence shown here is derived from an EMBL/GenBank/DDBJ whole genome shotgun (WGS) entry which is preliminary data.</text>
</comment>
<dbReference type="GO" id="GO:0016787">
    <property type="term" value="F:hydrolase activity"/>
    <property type="evidence" value="ECO:0007669"/>
    <property type="project" value="UniProtKB-KW"/>
</dbReference>
<dbReference type="Proteomes" id="UP000552644">
    <property type="component" value="Unassembled WGS sequence"/>
</dbReference>
<keyword evidence="4" id="KW-1185">Reference proteome</keyword>
<reference evidence="3 4" key="1">
    <citation type="submission" date="2020-08" db="EMBL/GenBank/DDBJ databases">
        <title>Genomic Encyclopedia of Type Strains, Phase III (KMG-III): the genomes of soil and plant-associated and newly described type strains.</title>
        <authorList>
            <person name="Whitman W."/>
        </authorList>
    </citation>
    <scope>NUCLEOTIDE SEQUENCE [LARGE SCALE GENOMIC DNA]</scope>
    <source>
        <strain evidence="3 4">CECT 8840</strain>
    </source>
</reference>
<dbReference type="SUPFAM" id="SSF52499">
    <property type="entry name" value="Isochorismatase-like hydrolases"/>
    <property type="match status" value="1"/>
</dbReference>
<evidence type="ECO:0000259" key="2">
    <source>
        <dbReference type="Pfam" id="PF00857"/>
    </source>
</evidence>
<dbReference type="InterPro" id="IPR036380">
    <property type="entry name" value="Isochorismatase-like_sf"/>
</dbReference>
<evidence type="ECO:0000313" key="4">
    <source>
        <dbReference type="Proteomes" id="UP000552644"/>
    </source>
</evidence>
<dbReference type="InterPro" id="IPR050272">
    <property type="entry name" value="Isochorismatase-like_hydrls"/>
</dbReference>
<dbReference type="RefSeq" id="WP_184712201.1">
    <property type="nucleotide sequence ID" value="NZ_JACHJP010000001.1"/>
</dbReference>
<dbReference type="Gene3D" id="3.40.50.850">
    <property type="entry name" value="Isochorismatase-like"/>
    <property type="match status" value="1"/>
</dbReference>
<protein>
    <submittedName>
        <fullName evidence="3">Nicotinamidase-related amidase</fullName>
    </submittedName>
</protein>
<dbReference type="Pfam" id="PF00857">
    <property type="entry name" value="Isochorismatase"/>
    <property type="match status" value="1"/>
</dbReference>
<name>A0A7W7QH45_9ACTN</name>
<sequence length="200" mass="21570">MTVTPPPLDPGTSALLVMDYQRGILASLPDSTDQEALLTRVAGAVADMRAYGAAIVHVHVGFTEADWAAIPSANRSFSYLGKQRLMHHADPATDIHPRLAPEPGDIVVRKTRFGALSTTDLDRRLRDRGITTLVLAGVTTGGVVLSTVADAADRDYRLHVLSDGVADPDPHLHRTLLTGVFPRMAHIIDSVELRSLLREG</sequence>